<evidence type="ECO:0000256" key="4">
    <source>
        <dbReference type="ARBA" id="ARBA00022842"/>
    </source>
</evidence>
<keyword evidence="4 6" id="KW-0460">Magnesium</keyword>
<dbReference type="Pfam" id="PF19086">
    <property type="entry name" value="Terpene_syn_C_2"/>
    <property type="match status" value="1"/>
</dbReference>
<dbReference type="PANTHER" id="PTHR35201:SF4">
    <property type="entry name" value="BETA-PINACENE SYNTHASE-RELATED"/>
    <property type="match status" value="1"/>
</dbReference>
<evidence type="ECO:0000313" key="8">
    <source>
        <dbReference type="Proteomes" id="UP000287166"/>
    </source>
</evidence>
<keyword evidence="3 6" id="KW-0479">Metal-binding</keyword>
<keyword evidence="8" id="KW-1185">Reference proteome</keyword>
<dbReference type="InParanoid" id="A0A401H1I0"/>
<evidence type="ECO:0000256" key="3">
    <source>
        <dbReference type="ARBA" id="ARBA00022723"/>
    </source>
</evidence>
<protein>
    <recommendedName>
        <fullName evidence="6">Terpene synthase</fullName>
        <ecNumber evidence="6">4.2.3.-</ecNumber>
    </recommendedName>
</protein>
<evidence type="ECO:0000256" key="2">
    <source>
        <dbReference type="ARBA" id="ARBA00006333"/>
    </source>
</evidence>
<dbReference type="GO" id="GO:0046872">
    <property type="term" value="F:metal ion binding"/>
    <property type="evidence" value="ECO:0007669"/>
    <property type="project" value="UniProtKB-KW"/>
</dbReference>
<evidence type="ECO:0000256" key="5">
    <source>
        <dbReference type="ARBA" id="ARBA00023239"/>
    </source>
</evidence>
<dbReference type="GO" id="GO:0008299">
    <property type="term" value="P:isoprenoid biosynthetic process"/>
    <property type="evidence" value="ECO:0007669"/>
    <property type="project" value="UniProtKB-ARBA"/>
</dbReference>
<keyword evidence="5 6" id="KW-0456">Lyase</keyword>
<evidence type="ECO:0000256" key="6">
    <source>
        <dbReference type="RuleBase" id="RU366034"/>
    </source>
</evidence>
<dbReference type="RefSeq" id="XP_027619165.1">
    <property type="nucleotide sequence ID" value="XM_027763364.1"/>
</dbReference>
<evidence type="ECO:0000313" key="7">
    <source>
        <dbReference type="EMBL" id="GBE88252.1"/>
    </source>
</evidence>
<dbReference type="SFLD" id="SFLDS00005">
    <property type="entry name" value="Isoprenoid_Synthase_Type_I"/>
    <property type="match status" value="1"/>
</dbReference>
<dbReference type="EC" id="4.2.3.-" evidence="6"/>
<proteinExistence type="inferred from homology"/>
<dbReference type="EMBL" id="BFAD01000013">
    <property type="protein sequence ID" value="GBE88252.1"/>
    <property type="molecule type" value="Genomic_DNA"/>
</dbReference>
<dbReference type="SUPFAM" id="SSF48576">
    <property type="entry name" value="Terpenoid synthases"/>
    <property type="match status" value="1"/>
</dbReference>
<organism evidence="7 8">
    <name type="scientific">Sparassis crispa</name>
    <dbReference type="NCBI Taxonomy" id="139825"/>
    <lineage>
        <taxon>Eukaryota</taxon>
        <taxon>Fungi</taxon>
        <taxon>Dikarya</taxon>
        <taxon>Basidiomycota</taxon>
        <taxon>Agaricomycotina</taxon>
        <taxon>Agaricomycetes</taxon>
        <taxon>Polyporales</taxon>
        <taxon>Sparassidaceae</taxon>
        <taxon>Sparassis</taxon>
    </lineage>
</organism>
<dbReference type="AlphaFoldDB" id="A0A401H1I0"/>
<dbReference type="SFLD" id="SFLDG01020">
    <property type="entry name" value="Terpene_Cyclase_Like_2"/>
    <property type="match status" value="1"/>
</dbReference>
<dbReference type="GO" id="GO:0010333">
    <property type="term" value="F:terpene synthase activity"/>
    <property type="evidence" value="ECO:0007669"/>
    <property type="project" value="InterPro"/>
</dbReference>
<dbReference type="InterPro" id="IPR008949">
    <property type="entry name" value="Isoprenoid_synthase_dom_sf"/>
</dbReference>
<dbReference type="Gene3D" id="1.10.600.10">
    <property type="entry name" value="Farnesyl Diphosphate Synthase"/>
    <property type="match status" value="1"/>
</dbReference>
<dbReference type="Proteomes" id="UP000287166">
    <property type="component" value="Unassembled WGS sequence"/>
</dbReference>
<gene>
    <name evidence="7" type="ORF">SCP_1300670</name>
</gene>
<dbReference type="GeneID" id="38785169"/>
<evidence type="ECO:0000256" key="1">
    <source>
        <dbReference type="ARBA" id="ARBA00001946"/>
    </source>
</evidence>
<dbReference type="InterPro" id="IPR034686">
    <property type="entry name" value="Terpene_cyclase-like_2"/>
</dbReference>
<comment type="caution">
    <text evidence="7">The sequence shown here is derived from an EMBL/GenBank/DDBJ whole genome shotgun (WGS) entry which is preliminary data.</text>
</comment>
<comment type="similarity">
    <text evidence="2 6">Belongs to the terpene synthase family.</text>
</comment>
<dbReference type="OrthoDB" id="2861623at2759"/>
<reference evidence="7 8" key="1">
    <citation type="journal article" date="2018" name="Sci. Rep.">
        <title>Genome sequence of the cauliflower mushroom Sparassis crispa (Hanabiratake) and its association with beneficial usage.</title>
        <authorList>
            <person name="Kiyama R."/>
            <person name="Furutani Y."/>
            <person name="Kawaguchi K."/>
            <person name="Nakanishi T."/>
        </authorList>
    </citation>
    <scope>NUCLEOTIDE SEQUENCE [LARGE SCALE GENOMIC DNA]</scope>
</reference>
<name>A0A401H1I0_9APHY</name>
<dbReference type="PANTHER" id="PTHR35201">
    <property type="entry name" value="TERPENE SYNTHASE"/>
    <property type="match status" value="1"/>
</dbReference>
<sequence>MFSLPKQFILPDLISPCPFKGGAFSPHYTRASAASRAWVGSYTLVAEEKRHVYLNSGSAVLAAHAYHYAAYEQFRTICDFISVLFTLDEISDEQNGADARTTMNVFLEVLTDPNWDDGTQLAKFCRDFRARFSSTCGPACYGRFLKLCKGYIDAVIVEAELREREEVLDLQSYLPLRRANSAVPFCFGLFDYALGIDLPDEAYEHPIFKRMLTAAIDMVCWSNDLYSYNMEQAMGHTGNNILTVLMKQENIDLQAAADYVGEHFGILVEEFVADKTRLPSFGPHIDTMVAKHIMAMETWAIGNLEWSFEVPRYFGPDYEEVKRTRVVTLYPKKN</sequence>
<accession>A0A401H1I0</accession>
<comment type="cofactor">
    <cofactor evidence="1 6">
        <name>Mg(2+)</name>
        <dbReference type="ChEBI" id="CHEBI:18420"/>
    </cofactor>
</comment>